<reference evidence="5 6" key="1">
    <citation type="journal article" date="2019" name="Int. J. Syst. Evol. Microbiol.">
        <title>Bifidobacterium jacchi sp. nov., isolated from the faeces of a baby common marmoset (Callithrix jacchus).</title>
        <authorList>
            <person name="Modesto M."/>
            <person name="Watanabe K."/>
            <person name="Arita M."/>
            <person name="Satti M."/>
            <person name="Oki K."/>
            <person name="Sciavilla P."/>
            <person name="Patavino C."/>
            <person name="Camma C."/>
            <person name="Michelini S."/>
            <person name="Sgorbati B."/>
            <person name="Mattarelli P."/>
        </authorList>
    </citation>
    <scope>NUCLEOTIDE SEQUENCE [LARGE SCALE GENOMIC DNA]</scope>
    <source>
        <strain evidence="5 6">MRM 9.3</strain>
    </source>
</reference>
<dbReference type="Pfam" id="PF14278">
    <property type="entry name" value="TetR_C_8"/>
    <property type="match status" value="1"/>
</dbReference>
<accession>A0A5N5RGN6</accession>
<dbReference type="InterPro" id="IPR050624">
    <property type="entry name" value="HTH-type_Tx_Regulator"/>
</dbReference>
<dbReference type="OrthoDB" id="3193022at2"/>
<feature type="DNA-binding region" description="H-T-H motif" evidence="2">
    <location>
        <begin position="60"/>
        <end position="79"/>
    </location>
</feature>
<dbReference type="RefSeq" id="WP_151917147.1">
    <property type="nucleotide sequence ID" value="NZ_RQSP01000026.1"/>
</dbReference>
<evidence type="ECO:0000259" key="4">
    <source>
        <dbReference type="PROSITE" id="PS50977"/>
    </source>
</evidence>
<feature type="domain" description="HTH tetR-type" evidence="4">
    <location>
        <begin position="37"/>
        <end position="97"/>
    </location>
</feature>
<feature type="region of interest" description="Disordered" evidence="3">
    <location>
        <begin position="1"/>
        <end position="39"/>
    </location>
</feature>
<gene>
    <name evidence="5" type="ORF">EHS19_07515</name>
</gene>
<dbReference type="AlphaFoldDB" id="A0A5N5RGN6"/>
<organism evidence="5 6">
    <name type="scientific">Bifidobacterium jacchi</name>
    <dbReference type="NCBI Taxonomy" id="2490545"/>
    <lineage>
        <taxon>Bacteria</taxon>
        <taxon>Bacillati</taxon>
        <taxon>Actinomycetota</taxon>
        <taxon>Actinomycetes</taxon>
        <taxon>Bifidobacteriales</taxon>
        <taxon>Bifidobacteriaceae</taxon>
        <taxon>Bifidobacterium</taxon>
    </lineage>
</organism>
<dbReference type="Pfam" id="PF00440">
    <property type="entry name" value="TetR_N"/>
    <property type="match status" value="1"/>
</dbReference>
<dbReference type="Proteomes" id="UP000326336">
    <property type="component" value="Unassembled WGS sequence"/>
</dbReference>
<dbReference type="PROSITE" id="PS50977">
    <property type="entry name" value="HTH_TETR_2"/>
    <property type="match status" value="1"/>
</dbReference>
<keyword evidence="6" id="KW-1185">Reference proteome</keyword>
<dbReference type="InterPro" id="IPR009057">
    <property type="entry name" value="Homeodomain-like_sf"/>
</dbReference>
<evidence type="ECO:0000256" key="3">
    <source>
        <dbReference type="SAM" id="MobiDB-lite"/>
    </source>
</evidence>
<dbReference type="Gene3D" id="1.10.357.10">
    <property type="entry name" value="Tetracycline Repressor, domain 2"/>
    <property type="match status" value="1"/>
</dbReference>
<evidence type="ECO:0000256" key="2">
    <source>
        <dbReference type="PROSITE-ProRule" id="PRU00335"/>
    </source>
</evidence>
<dbReference type="EMBL" id="RQSP01000026">
    <property type="protein sequence ID" value="KAB5606383.1"/>
    <property type="molecule type" value="Genomic_DNA"/>
</dbReference>
<dbReference type="InterPro" id="IPR039532">
    <property type="entry name" value="TetR_C_Firmicutes"/>
</dbReference>
<evidence type="ECO:0000313" key="5">
    <source>
        <dbReference type="EMBL" id="KAB5606383.1"/>
    </source>
</evidence>
<dbReference type="PANTHER" id="PTHR43479:SF7">
    <property type="entry name" value="TETR-FAMILY TRANSCRIPTIONAL REGULATOR"/>
    <property type="match status" value="1"/>
</dbReference>
<keyword evidence="1 2" id="KW-0238">DNA-binding</keyword>
<evidence type="ECO:0000313" key="6">
    <source>
        <dbReference type="Proteomes" id="UP000326336"/>
    </source>
</evidence>
<feature type="compositionally biased region" description="Low complexity" evidence="3">
    <location>
        <begin position="1"/>
        <end position="26"/>
    </location>
</feature>
<protein>
    <submittedName>
        <fullName evidence="5">TetR/AcrR family transcriptional regulator</fullName>
    </submittedName>
</protein>
<dbReference type="PANTHER" id="PTHR43479">
    <property type="entry name" value="ACREF/ENVCD OPERON REPRESSOR-RELATED"/>
    <property type="match status" value="1"/>
</dbReference>
<dbReference type="SUPFAM" id="SSF46689">
    <property type="entry name" value="Homeodomain-like"/>
    <property type="match status" value="1"/>
</dbReference>
<evidence type="ECO:0000256" key="1">
    <source>
        <dbReference type="ARBA" id="ARBA00023125"/>
    </source>
</evidence>
<comment type="caution">
    <text evidence="5">The sequence shown here is derived from an EMBL/GenBank/DDBJ whole genome shotgun (WGS) entry which is preliminary data.</text>
</comment>
<dbReference type="GO" id="GO:0003677">
    <property type="term" value="F:DNA binding"/>
    <property type="evidence" value="ECO:0007669"/>
    <property type="project" value="UniProtKB-UniRule"/>
</dbReference>
<proteinExistence type="predicted"/>
<sequence length="239" mass="26499">MPSATVSTQTASAARATQARQAAQATKPSTAPARRNTKTKAKIKAAFTSLVASKGFDALTVSDIAREADINRGTFYMHYVDKFDLRQQLIDDAIDDLTEILVDSSNDDQPRAARHSGSDAHGRSICDAFQTRSIARALHYVKDDFAFFNAVSRSGTDMQMYDRIKDVLKRLIVMQANRFGATPQTTYNGIPADYAMEILVSAVSSIIWLWIRRGCKESPEEICMIIEINKTTAPINVLW</sequence>
<name>A0A5N5RGN6_9BIFI</name>
<dbReference type="InterPro" id="IPR001647">
    <property type="entry name" value="HTH_TetR"/>
</dbReference>